<evidence type="ECO:0000256" key="6">
    <source>
        <dbReference type="ARBA" id="ARBA00022840"/>
    </source>
</evidence>
<dbReference type="InterPro" id="IPR003439">
    <property type="entry name" value="ABC_transporter-like_ATP-bd"/>
</dbReference>
<dbReference type="InterPro" id="IPR027417">
    <property type="entry name" value="P-loop_NTPase"/>
</dbReference>
<proteinExistence type="predicted"/>
<keyword evidence="3" id="KW-1003">Cell membrane</keyword>
<feature type="domain" description="ABC transporter" evidence="10">
    <location>
        <begin position="4"/>
        <end position="239"/>
    </location>
</feature>
<keyword evidence="5" id="KW-0547">Nucleotide-binding</keyword>
<dbReference type="OrthoDB" id="3579586at2"/>
<name>L1MHI2_9CORY</name>
<dbReference type="GO" id="GO:0005886">
    <property type="term" value="C:plasma membrane"/>
    <property type="evidence" value="ECO:0007669"/>
    <property type="project" value="UniProtKB-SubCell"/>
</dbReference>
<dbReference type="AlphaFoldDB" id="L1MHI2"/>
<evidence type="ECO:0000256" key="2">
    <source>
        <dbReference type="ARBA" id="ARBA00022448"/>
    </source>
</evidence>
<evidence type="ECO:0000313" key="12">
    <source>
        <dbReference type="Proteomes" id="UP000010445"/>
    </source>
</evidence>
<keyword evidence="12" id="KW-1185">Reference proteome</keyword>
<dbReference type="PANTHER" id="PTHR42771">
    <property type="entry name" value="IRON(3+)-HYDROXAMATE IMPORT ATP-BINDING PROTEIN FHUC"/>
    <property type="match status" value="1"/>
</dbReference>
<accession>L1MHI2</accession>
<dbReference type="PANTHER" id="PTHR42771:SF2">
    <property type="entry name" value="IRON(3+)-HYDROXAMATE IMPORT ATP-BINDING PROTEIN FHUC"/>
    <property type="match status" value="1"/>
</dbReference>
<dbReference type="PROSITE" id="PS50893">
    <property type="entry name" value="ABC_TRANSPORTER_2"/>
    <property type="match status" value="1"/>
</dbReference>
<comment type="subcellular location">
    <subcellularLocation>
        <location evidence="1">Cell membrane</location>
        <topology evidence="1">Peripheral membrane protein</topology>
    </subcellularLocation>
</comment>
<evidence type="ECO:0000256" key="5">
    <source>
        <dbReference type="ARBA" id="ARBA00022741"/>
    </source>
</evidence>
<evidence type="ECO:0000256" key="7">
    <source>
        <dbReference type="ARBA" id="ARBA00023004"/>
    </source>
</evidence>
<dbReference type="InterPro" id="IPR003593">
    <property type="entry name" value="AAA+_ATPase"/>
</dbReference>
<evidence type="ECO:0000256" key="9">
    <source>
        <dbReference type="ARBA" id="ARBA00023136"/>
    </source>
</evidence>
<keyword evidence="4" id="KW-0410">Iron transport</keyword>
<gene>
    <name evidence="11" type="ORF">HMPREF9997_01198</name>
</gene>
<sequence length="260" mass="28390">MGRIVAKDLTISYGTRSIIQGLDIAIPDNKITTIIGPNGCGKSTLLKALCTLLPYSGVVELSGKDIATYRRRDRARQLTLLPQHPTAPDGLTVKQLISRGRHPHQSWLQQWSADDDEHVQQALKITNLVGLEERRLAELSGGQRQRVWIAMVLAQDTPTLLLDEPTTYLDLTHSLDVLKLVRRLGEQDEKTVVMVLHDLNLAARFSDHVVVMGAVDGHGVICAEGALAAVITPKLLGDVFDLDAEVITDPVSGGPLIVPR</sequence>
<dbReference type="InterPro" id="IPR051535">
    <property type="entry name" value="Siderophore_ABC-ATPase"/>
</dbReference>
<dbReference type="eggNOG" id="COG1120">
    <property type="taxonomic scope" value="Bacteria"/>
</dbReference>
<dbReference type="GO" id="GO:0016887">
    <property type="term" value="F:ATP hydrolysis activity"/>
    <property type="evidence" value="ECO:0007669"/>
    <property type="project" value="InterPro"/>
</dbReference>
<keyword evidence="2" id="KW-0813">Transport</keyword>
<evidence type="ECO:0000256" key="1">
    <source>
        <dbReference type="ARBA" id="ARBA00004202"/>
    </source>
</evidence>
<dbReference type="Gene3D" id="3.40.50.300">
    <property type="entry name" value="P-loop containing nucleotide triphosphate hydrolases"/>
    <property type="match status" value="1"/>
</dbReference>
<evidence type="ECO:0000256" key="4">
    <source>
        <dbReference type="ARBA" id="ARBA00022496"/>
    </source>
</evidence>
<dbReference type="GO" id="GO:0005524">
    <property type="term" value="F:ATP binding"/>
    <property type="evidence" value="ECO:0007669"/>
    <property type="project" value="UniProtKB-KW"/>
</dbReference>
<keyword evidence="9" id="KW-0472">Membrane</keyword>
<organism evidence="11 12">
    <name type="scientific">Corynebacterium durum F0235</name>
    <dbReference type="NCBI Taxonomy" id="1035195"/>
    <lineage>
        <taxon>Bacteria</taxon>
        <taxon>Bacillati</taxon>
        <taxon>Actinomycetota</taxon>
        <taxon>Actinomycetes</taxon>
        <taxon>Mycobacteriales</taxon>
        <taxon>Corynebacteriaceae</taxon>
        <taxon>Corynebacterium</taxon>
    </lineage>
</organism>
<keyword evidence="6 11" id="KW-0067">ATP-binding</keyword>
<dbReference type="CDD" id="cd03214">
    <property type="entry name" value="ABC_Iron-Siderophores_B12_Hemin"/>
    <property type="match status" value="1"/>
</dbReference>
<dbReference type="PROSITE" id="PS00211">
    <property type="entry name" value="ABC_TRANSPORTER_1"/>
    <property type="match status" value="1"/>
</dbReference>
<dbReference type="SUPFAM" id="SSF52540">
    <property type="entry name" value="P-loop containing nucleoside triphosphate hydrolases"/>
    <property type="match status" value="1"/>
</dbReference>
<dbReference type="STRING" id="1035195.HMPREF9997_01198"/>
<dbReference type="Pfam" id="PF00005">
    <property type="entry name" value="ABC_tran"/>
    <property type="match status" value="1"/>
</dbReference>
<comment type="caution">
    <text evidence="11">The sequence shown here is derived from an EMBL/GenBank/DDBJ whole genome shotgun (WGS) entry which is preliminary data.</text>
</comment>
<evidence type="ECO:0000259" key="10">
    <source>
        <dbReference type="PROSITE" id="PS50893"/>
    </source>
</evidence>
<keyword evidence="8" id="KW-0406">Ion transport</keyword>
<dbReference type="PATRIC" id="fig|1035195.3.peg.1079"/>
<keyword evidence="7" id="KW-0408">Iron</keyword>
<dbReference type="Proteomes" id="UP000010445">
    <property type="component" value="Unassembled WGS sequence"/>
</dbReference>
<protein>
    <submittedName>
        <fullName evidence="11">Achromobactin ABC transporter, ATP-binding protein CbrD</fullName>
    </submittedName>
</protein>
<reference evidence="11 12" key="1">
    <citation type="submission" date="2012-05" db="EMBL/GenBank/DDBJ databases">
        <authorList>
            <person name="Weinstock G."/>
            <person name="Sodergren E."/>
            <person name="Lobos E.A."/>
            <person name="Fulton L."/>
            <person name="Fulton R."/>
            <person name="Courtney L."/>
            <person name="Fronick C."/>
            <person name="O'Laughlin M."/>
            <person name="Godfrey J."/>
            <person name="Wilson R.M."/>
            <person name="Miner T."/>
            <person name="Farmer C."/>
            <person name="Delehaunty K."/>
            <person name="Cordes M."/>
            <person name="Minx P."/>
            <person name="Tomlinson C."/>
            <person name="Chen J."/>
            <person name="Wollam A."/>
            <person name="Pepin K.H."/>
            <person name="Bhonagiri V."/>
            <person name="Zhang X."/>
            <person name="Suruliraj S."/>
            <person name="Warren W."/>
            <person name="Mitreva M."/>
            <person name="Mardis E.R."/>
            <person name="Wilson R.K."/>
        </authorList>
    </citation>
    <scope>NUCLEOTIDE SEQUENCE [LARGE SCALE GENOMIC DNA]</scope>
    <source>
        <strain evidence="11 12">F0235</strain>
    </source>
</reference>
<dbReference type="HOGENOM" id="CLU_000604_1_11_11"/>
<dbReference type="EMBL" id="AMEM01000017">
    <property type="protein sequence ID" value="EKX90702.1"/>
    <property type="molecule type" value="Genomic_DNA"/>
</dbReference>
<dbReference type="FunFam" id="3.40.50.300:FF:000134">
    <property type="entry name" value="Iron-enterobactin ABC transporter ATP-binding protein"/>
    <property type="match status" value="1"/>
</dbReference>
<dbReference type="SMART" id="SM00382">
    <property type="entry name" value="AAA"/>
    <property type="match status" value="1"/>
</dbReference>
<dbReference type="RefSeq" id="WP_006063435.1">
    <property type="nucleotide sequence ID" value="NZ_KB290831.1"/>
</dbReference>
<evidence type="ECO:0000256" key="3">
    <source>
        <dbReference type="ARBA" id="ARBA00022475"/>
    </source>
</evidence>
<dbReference type="GO" id="GO:0006826">
    <property type="term" value="P:iron ion transport"/>
    <property type="evidence" value="ECO:0007669"/>
    <property type="project" value="UniProtKB-KW"/>
</dbReference>
<evidence type="ECO:0000256" key="8">
    <source>
        <dbReference type="ARBA" id="ARBA00023065"/>
    </source>
</evidence>
<evidence type="ECO:0000313" key="11">
    <source>
        <dbReference type="EMBL" id="EKX90702.1"/>
    </source>
</evidence>
<dbReference type="InterPro" id="IPR017871">
    <property type="entry name" value="ABC_transporter-like_CS"/>
</dbReference>